<dbReference type="Gene3D" id="3.10.105.10">
    <property type="entry name" value="Dipeptide-binding Protein, Domain 3"/>
    <property type="match status" value="1"/>
</dbReference>
<evidence type="ECO:0000313" key="10">
    <source>
        <dbReference type="Proteomes" id="UP000228945"/>
    </source>
</evidence>
<evidence type="ECO:0000256" key="1">
    <source>
        <dbReference type="ARBA" id="ARBA00004651"/>
    </source>
</evidence>
<comment type="similarity">
    <text evidence="7">Belongs to the binding-protein-dependent transport system permease family.</text>
</comment>
<feature type="transmembrane region" description="Helical" evidence="7">
    <location>
        <begin position="507"/>
        <end position="527"/>
    </location>
</feature>
<dbReference type="InterPro" id="IPR000515">
    <property type="entry name" value="MetI-like"/>
</dbReference>
<keyword evidence="10" id="KW-1185">Reference proteome</keyword>
<evidence type="ECO:0000256" key="5">
    <source>
        <dbReference type="ARBA" id="ARBA00022989"/>
    </source>
</evidence>
<dbReference type="OrthoDB" id="8144963at2"/>
<evidence type="ECO:0000256" key="6">
    <source>
        <dbReference type="ARBA" id="ARBA00023136"/>
    </source>
</evidence>
<dbReference type="Pfam" id="PF00528">
    <property type="entry name" value="BPD_transp_1"/>
    <property type="match status" value="1"/>
</dbReference>
<keyword evidence="5 7" id="KW-1133">Transmembrane helix</keyword>
<dbReference type="EMBL" id="CP024201">
    <property type="protein sequence ID" value="ATQ45004.1"/>
    <property type="molecule type" value="Genomic_DNA"/>
</dbReference>
<dbReference type="Gene3D" id="3.40.190.10">
    <property type="entry name" value="Periplasmic binding protein-like II"/>
    <property type="match status" value="1"/>
</dbReference>
<feature type="transmembrane region" description="Helical" evidence="7">
    <location>
        <begin position="678"/>
        <end position="697"/>
    </location>
</feature>
<dbReference type="InterPro" id="IPR035906">
    <property type="entry name" value="MetI-like_sf"/>
</dbReference>
<feature type="transmembrane region" description="Helical" evidence="7">
    <location>
        <begin position="637"/>
        <end position="658"/>
    </location>
</feature>
<keyword evidence="3" id="KW-1003">Cell membrane</keyword>
<feature type="transmembrane region" description="Helical" evidence="7">
    <location>
        <begin position="477"/>
        <end position="495"/>
    </location>
</feature>
<evidence type="ECO:0000256" key="4">
    <source>
        <dbReference type="ARBA" id="ARBA00022692"/>
    </source>
</evidence>
<sequence length="813" mass="87416">MQLEPPNLDPTSGAAAPIDDVVYPNIFEGLVRLGPDGRVRPFLAASWEISPDGLTYVFRLREGVRFHDGAPLNAAAVKFSLDRAVAPASTNAQKAALSNIARVEAPDPATVRLTLKTPDANLLRLLSLGDAVIVSPAAAGQAATRPVGTGPFRYKDWRRGYALTLERNPDYWGRAPSLDQVTFKFIPDPVAALAAVKGGDVDAFPDFPAPENLAEFRANPRLRVAVGPTEAETILAINNRTGPLADVRVRRAIAHALDRSAVIQGAMYGYGTPIGSHFPPQDPAYVDLTGRYPHDEAAARRLLAEAGYPNGFDVTLKLPPPNYARRSGEVIAAQLARVGVRARIESLEWAQWLEQVFGRHDFDLTVVAHSEPFDYDIYGRDDYYFGYRSAEVKRLLRALKVTPEGPERTALLQTFQRKIADDAVNGYLFQFPRLGVWDARLQGLWFNGPTQSIDLANARFEGPGGGATTAQRGAGGWLAPLVLLSIVAGLGWVGLRFGVAWLLRRAGVAALTMLAASAVIFVLLQIAPGDPAAYMMGLNASPEALATLRDQLGLSGPPLERWFTWIAGVVRGDFGVSYTYQVPVGGLIAERLAVSLPLSVYASLLSVVVGVPLGLWAASRRGKPTDMVLMGMSQIGVALPSFWAGMLLIIVFSTGLRWFSAGGFPGWEAGLGRGLQALTLPAVALALPQAAILARVARSATLDVLGEDYMRTALAKGLSPRAALWRHALPNALIPILTVLGLQLPYLIAGGVIVENVFYLPGLGRLIFQAVTQRDLIVVQGAVLVLVLATVLINFVVDILYGVIDPRVRGRTA</sequence>
<dbReference type="Pfam" id="PF19300">
    <property type="entry name" value="BPD_transp_1_N"/>
    <property type="match status" value="1"/>
</dbReference>
<feature type="transmembrane region" description="Helical" evidence="7">
    <location>
        <begin position="598"/>
        <end position="617"/>
    </location>
</feature>
<accession>A0A2D2B4A0</accession>
<comment type="subcellular location">
    <subcellularLocation>
        <location evidence="1 7">Cell membrane</location>
        <topology evidence="1 7">Multi-pass membrane protein</topology>
    </subcellularLocation>
</comment>
<organism evidence="9 10">
    <name type="scientific">Caulobacter mirabilis</name>
    <dbReference type="NCBI Taxonomy" id="69666"/>
    <lineage>
        <taxon>Bacteria</taxon>
        <taxon>Pseudomonadati</taxon>
        <taxon>Pseudomonadota</taxon>
        <taxon>Alphaproteobacteria</taxon>
        <taxon>Caulobacterales</taxon>
        <taxon>Caulobacteraceae</taxon>
        <taxon>Caulobacter</taxon>
    </lineage>
</organism>
<evidence type="ECO:0000256" key="3">
    <source>
        <dbReference type="ARBA" id="ARBA00022475"/>
    </source>
</evidence>
<feature type="transmembrane region" description="Helical" evidence="7">
    <location>
        <begin position="732"/>
        <end position="758"/>
    </location>
</feature>
<evidence type="ECO:0000259" key="8">
    <source>
        <dbReference type="PROSITE" id="PS50928"/>
    </source>
</evidence>
<dbReference type="InterPro" id="IPR000914">
    <property type="entry name" value="SBP_5_dom"/>
</dbReference>
<feature type="transmembrane region" description="Helical" evidence="7">
    <location>
        <begin position="778"/>
        <end position="804"/>
    </location>
</feature>
<dbReference type="CDD" id="cd06261">
    <property type="entry name" value="TM_PBP2"/>
    <property type="match status" value="1"/>
</dbReference>
<dbReference type="GO" id="GO:0071916">
    <property type="term" value="F:dipeptide transmembrane transporter activity"/>
    <property type="evidence" value="ECO:0007669"/>
    <property type="project" value="TreeGrafter"/>
</dbReference>
<keyword evidence="6 7" id="KW-0472">Membrane</keyword>
<dbReference type="GO" id="GO:0005886">
    <property type="term" value="C:plasma membrane"/>
    <property type="evidence" value="ECO:0007669"/>
    <property type="project" value="UniProtKB-SubCell"/>
</dbReference>
<protein>
    <submittedName>
        <fullName evidence="9">ABC transporter substrate-binding protein</fullName>
    </submittedName>
</protein>
<dbReference type="PROSITE" id="PS50928">
    <property type="entry name" value="ABC_TM1"/>
    <property type="match status" value="1"/>
</dbReference>
<dbReference type="PANTHER" id="PTHR43163">
    <property type="entry name" value="DIPEPTIDE TRANSPORT SYSTEM PERMEASE PROTEIN DPPB-RELATED"/>
    <property type="match status" value="1"/>
</dbReference>
<proteinExistence type="inferred from homology"/>
<evidence type="ECO:0000256" key="7">
    <source>
        <dbReference type="RuleBase" id="RU363032"/>
    </source>
</evidence>
<feature type="domain" description="ABC transmembrane type-1" evidence="8">
    <location>
        <begin position="592"/>
        <end position="797"/>
    </location>
</feature>
<dbReference type="PANTHER" id="PTHR43163:SF6">
    <property type="entry name" value="DIPEPTIDE TRANSPORT SYSTEM PERMEASE PROTEIN DPPB-RELATED"/>
    <property type="match status" value="1"/>
</dbReference>
<dbReference type="Proteomes" id="UP000228945">
    <property type="component" value="Chromosome"/>
</dbReference>
<dbReference type="Gene3D" id="1.10.3720.10">
    <property type="entry name" value="MetI-like"/>
    <property type="match status" value="1"/>
</dbReference>
<dbReference type="AlphaFoldDB" id="A0A2D2B4A0"/>
<evidence type="ECO:0000313" key="9">
    <source>
        <dbReference type="EMBL" id="ATQ45004.1"/>
    </source>
</evidence>
<dbReference type="KEGG" id="cmb:CSW64_13320"/>
<dbReference type="InterPro" id="IPR045621">
    <property type="entry name" value="BPD_transp_1_N"/>
</dbReference>
<dbReference type="Pfam" id="PF00496">
    <property type="entry name" value="SBP_bac_5"/>
    <property type="match status" value="1"/>
</dbReference>
<gene>
    <name evidence="9" type="ORF">CSW64_13320</name>
</gene>
<name>A0A2D2B4A0_9CAUL</name>
<keyword evidence="4 7" id="KW-0812">Transmembrane</keyword>
<dbReference type="Gene3D" id="3.90.76.10">
    <property type="entry name" value="Dipeptide-binding Protein, Domain 1"/>
    <property type="match status" value="1"/>
</dbReference>
<dbReference type="SUPFAM" id="SSF53850">
    <property type="entry name" value="Periplasmic binding protein-like II"/>
    <property type="match status" value="1"/>
</dbReference>
<evidence type="ECO:0000256" key="2">
    <source>
        <dbReference type="ARBA" id="ARBA00022448"/>
    </source>
</evidence>
<keyword evidence="2 7" id="KW-0813">Transport</keyword>
<reference evidence="9 10" key="1">
    <citation type="submission" date="2017-10" db="EMBL/GenBank/DDBJ databases">
        <title>Genome sequence of Caulobacter mirabilis FWC38.</title>
        <authorList>
            <person name="Fiebig A."/>
            <person name="Crosson S."/>
        </authorList>
    </citation>
    <scope>NUCLEOTIDE SEQUENCE [LARGE SCALE GENOMIC DNA]</scope>
    <source>
        <strain evidence="9 10">FWC 38</strain>
    </source>
</reference>
<dbReference type="SUPFAM" id="SSF161098">
    <property type="entry name" value="MetI-like"/>
    <property type="match status" value="1"/>
</dbReference>
<dbReference type="CDD" id="cd08494">
    <property type="entry name" value="PBP2_NikA_DppA_OppA_like_6"/>
    <property type="match status" value="1"/>
</dbReference>